<accession>A0A6J5P7B9</accession>
<reference evidence="1" key="1">
    <citation type="submission" date="2020-04" db="EMBL/GenBank/DDBJ databases">
        <authorList>
            <person name="Chiriac C."/>
            <person name="Salcher M."/>
            <person name="Ghai R."/>
            <person name="Kavagutti S V."/>
        </authorList>
    </citation>
    <scope>NUCLEOTIDE SEQUENCE</scope>
</reference>
<gene>
    <name evidence="1" type="ORF">UFOVP858_31</name>
</gene>
<sequence length="86" mass="9363">MISEAQVNEAHRLAVAQTGPRKGHLKATCPPMGTLAAAYWQGCMMEINPHKVSIARLIFMSPEERLMFDTAQAAVRAVVATKRNAA</sequence>
<organism evidence="1">
    <name type="scientific">uncultured Caudovirales phage</name>
    <dbReference type="NCBI Taxonomy" id="2100421"/>
    <lineage>
        <taxon>Viruses</taxon>
        <taxon>Duplodnaviria</taxon>
        <taxon>Heunggongvirae</taxon>
        <taxon>Uroviricota</taxon>
        <taxon>Caudoviricetes</taxon>
        <taxon>Peduoviridae</taxon>
        <taxon>Maltschvirus</taxon>
        <taxon>Maltschvirus maltsch</taxon>
    </lineage>
</organism>
<protein>
    <submittedName>
        <fullName evidence="1">Uncharacterized protein</fullName>
    </submittedName>
</protein>
<dbReference type="EMBL" id="LR796806">
    <property type="protein sequence ID" value="CAB4167423.1"/>
    <property type="molecule type" value="Genomic_DNA"/>
</dbReference>
<evidence type="ECO:0000313" key="1">
    <source>
        <dbReference type="EMBL" id="CAB4167423.1"/>
    </source>
</evidence>
<name>A0A6J5P7B9_9CAUD</name>
<proteinExistence type="predicted"/>